<dbReference type="NCBIfam" id="TIGR01640">
    <property type="entry name" value="F_box_assoc_1"/>
    <property type="match status" value="1"/>
</dbReference>
<reference evidence="4" key="1">
    <citation type="submission" date="2025-08" db="UniProtKB">
        <authorList>
            <consortium name="RefSeq"/>
        </authorList>
    </citation>
    <scope>IDENTIFICATION</scope>
</reference>
<dbReference type="InParanoid" id="A0A6I9RTM3"/>
<protein>
    <submittedName>
        <fullName evidence="4">LOW QUALITY PROTEIN: F-box protein At5g07610</fullName>
    </submittedName>
</protein>
<proteinExistence type="predicted"/>
<name>A0A6I9RTM3_ELAGV</name>
<accession>A0A6I9RTM3</accession>
<evidence type="ECO:0000256" key="1">
    <source>
        <dbReference type="SAM" id="MobiDB-lite"/>
    </source>
</evidence>
<dbReference type="CDD" id="cd22157">
    <property type="entry name" value="F-box_AtFBW1-like"/>
    <property type="match status" value="1"/>
</dbReference>
<dbReference type="AlphaFoldDB" id="A0A6I9RTM3"/>
<dbReference type="OrthoDB" id="605328at2759"/>
<dbReference type="Gene3D" id="1.20.1280.50">
    <property type="match status" value="1"/>
</dbReference>
<dbReference type="InterPro" id="IPR006527">
    <property type="entry name" value="F-box-assoc_dom_typ1"/>
</dbReference>
<dbReference type="SUPFAM" id="SSF81383">
    <property type="entry name" value="F-box domain"/>
    <property type="match status" value="1"/>
</dbReference>
<dbReference type="RefSeq" id="XP_010932215.2">
    <property type="nucleotide sequence ID" value="XM_010933913.3"/>
</dbReference>
<feature type="region of interest" description="Disordered" evidence="1">
    <location>
        <begin position="29"/>
        <end position="51"/>
    </location>
</feature>
<dbReference type="Pfam" id="PF07734">
    <property type="entry name" value="FBA_1"/>
    <property type="match status" value="1"/>
</dbReference>
<dbReference type="PANTHER" id="PTHR35546">
    <property type="entry name" value="F-BOX PROTEIN INTERACTION DOMAIN PROTEIN-RELATED"/>
    <property type="match status" value="1"/>
</dbReference>
<dbReference type="InterPro" id="IPR017451">
    <property type="entry name" value="F-box-assoc_interact_dom"/>
</dbReference>
<dbReference type="PANTHER" id="PTHR35546:SF115">
    <property type="entry name" value="F-BOX DOMAIN-CONTAINING PROTEIN"/>
    <property type="match status" value="1"/>
</dbReference>
<dbReference type="InterPro" id="IPR036047">
    <property type="entry name" value="F-box-like_dom_sf"/>
</dbReference>
<feature type="compositionally biased region" description="Basic and acidic residues" evidence="1">
    <location>
        <begin position="29"/>
        <end position="47"/>
    </location>
</feature>
<dbReference type="InterPro" id="IPR055290">
    <property type="entry name" value="At3g26010-like"/>
</dbReference>
<sequence>MSLQPPFLGEVVEFPLIFRFTTINSEAEEKERANKKHSELREREGREISPCSSPSAMALKSDLIAFEILPRLPAKSVVRFKSVCKQWLALASDPVFVAVHTRCNPLTVSGLLVQEDFQGPLFSFSVDGGASAVLPDPSLSSLDHRFGQGGRFHVVQSCNGLLLCTKPWQLLCKTYILLNPTTMQYRQIPDPPIGSYPCKYQFMLAFDPSTSLQYRIACLSSNAVLSSSGPTAHIEIYSSVTSAWELSRETVPGGSISRKGVYWNGALHWITEDALLVSFDVEQQVVQTTWLPSLGRRGTRRYFGESRGHLHLIETVDDDDSGDVDWLHFQVFEMGKDNPSWSLLYDVDLNAVGDVYAHIYPVPRFENRLGILPDWSFLAVPVFFARGGRGEDDKVYLVNPEKILCYNLADRTSRTMFAMNSRIRLHPTWSWSFKTIECFSFAHCLVSP</sequence>
<evidence type="ECO:0000313" key="3">
    <source>
        <dbReference type="Proteomes" id="UP000504607"/>
    </source>
</evidence>
<evidence type="ECO:0000259" key="2">
    <source>
        <dbReference type="Pfam" id="PF07734"/>
    </source>
</evidence>
<organism evidence="3 4">
    <name type="scientific">Elaeis guineensis var. tenera</name>
    <name type="common">Oil palm</name>
    <dbReference type="NCBI Taxonomy" id="51953"/>
    <lineage>
        <taxon>Eukaryota</taxon>
        <taxon>Viridiplantae</taxon>
        <taxon>Streptophyta</taxon>
        <taxon>Embryophyta</taxon>
        <taxon>Tracheophyta</taxon>
        <taxon>Spermatophyta</taxon>
        <taxon>Magnoliopsida</taxon>
        <taxon>Liliopsida</taxon>
        <taxon>Arecaceae</taxon>
        <taxon>Arecoideae</taxon>
        <taxon>Cocoseae</taxon>
        <taxon>Elaeidinae</taxon>
        <taxon>Elaeis</taxon>
    </lineage>
</organism>
<dbReference type="FunCoup" id="A0A6I9RTM3">
    <property type="interactions" value="167"/>
</dbReference>
<dbReference type="Proteomes" id="UP000504607">
    <property type="component" value="Chromosome 10"/>
</dbReference>
<feature type="domain" description="F-box associated beta-propeller type 1" evidence="2">
    <location>
        <begin position="152"/>
        <end position="292"/>
    </location>
</feature>
<gene>
    <name evidence="4" type="primary">LOC105052927</name>
</gene>
<evidence type="ECO:0000313" key="4">
    <source>
        <dbReference type="RefSeq" id="XP_010932215.2"/>
    </source>
</evidence>
<keyword evidence="3" id="KW-1185">Reference proteome</keyword>